<dbReference type="Pfam" id="PF08393">
    <property type="entry name" value="DHC_N2"/>
    <property type="match status" value="1"/>
</dbReference>
<comment type="caution">
    <text evidence="2">The sequence shown here is derived from an EMBL/GenBank/DDBJ whole genome shotgun (WGS) entry which is preliminary data.</text>
</comment>
<protein>
    <submittedName>
        <fullName evidence="2">Dynein heavy chain family protein</fullName>
    </submittedName>
</protein>
<dbReference type="PANTHER" id="PTHR45703">
    <property type="entry name" value="DYNEIN HEAVY CHAIN"/>
    <property type="match status" value="1"/>
</dbReference>
<dbReference type="InterPro" id="IPR013602">
    <property type="entry name" value="Dynein_heavy_linker"/>
</dbReference>
<evidence type="ECO:0000313" key="2">
    <source>
        <dbReference type="EMBL" id="KFH10636.1"/>
    </source>
</evidence>
<feature type="domain" description="Dynein heavy chain linker" evidence="1">
    <location>
        <begin position="46"/>
        <end position="237"/>
    </location>
</feature>
<proteinExistence type="predicted"/>
<dbReference type="InterPro" id="IPR026983">
    <property type="entry name" value="DHC"/>
</dbReference>
<dbReference type="GO" id="GO:0045505">
    <property type="term" value="F:dynein intermediate chain binding"/>
    <property type="evidence" value="ECO:0007669"/>
    <property type="project" value="InterPro"/>
</dbReference>
<accession>A0A086QDF4</accession>
<reference evidence="2 3" key="1">
    <citation type="submission" date="2014-08" db="EMBL/GenBank/DDBJ databases">
        <authorList>
            <person name="Sibley D."/>
            <person name="Venepally P."/>
            <person name="Karamycheva S."/>
            <person name="Hadjithomas M."/>
            <person name="Khan A."/>
            <person name="Brunk B."/>
            <person name="Roos D."/>
            <person name="Caler E."/>
            <person name="Lorenzi H."/>
        </authorList>
    </citation>
    <scope>NUCLEOTIDE SEQUENCE [LARGE SCALE GENOMIC DNA]</scope>
    <source>
        <strain evidence="2 3">VAND</strain>
    </source>
</reference>
<dbReference type="EMBL" id="AEYJ02000382">
    <property type="protein sequence ID" value="KFH10636.1"/>
    <property type="molecule type" value="Genomic_DNA"/>
</dbReference>
<dbReference type="Gene3D" id="1.10.287.2620">
    <property type="match status" value="1"/>
</dbReference>
<sequence>MSRYPSFQCWSRKKAPSVNSRELETLASSFGFVEELVPAKTAIAGILDELANVRCFWEFTRKSLQTFDELLETPWGEVDALNVEQDVKRLQKGLKDLKIDRKCDAYLGLHETLKRWLVFLPLVAELRDGAMRERHWAELLRVVHAQSTEISNEMPLKTIEQLQLWSFQGPVEEITDRAKQEAVMEKTLQMLEATWSEVPFDLERHKDTDVVLLNTTEENFEMLEEHLVHCQNMITSR</sequence>
<organism evidence="2 3">
    <name type="scientific">Toxoplasma gondii VAND</name>
    <dbReference type="NCBI Taxonomy" id="933077"/>
    <lineage>
        <taxon>Eukaryota</taxon>
        <taxon>Sar</taxon>
        <taxon>Alveolata</taxon>
        <taxon>Apicomplexa</taxon>
        <taxon>Conoidasida</taxon>
        <taxon>Coccidia</taxon>
        <taxon>Eucoccidiorida</taxon>
        <taxon>Eimeriorina</taxon>
        <taxon>Sarcocystidae</taxon>
        <taxon>Toxoplasma</taxon>
    </lineage>
</organism>
<dbReference type="GO" id="GO:0051959">
    <property type="term" value="F:dynein light intermediate chain binding"/>
    <property type="evidence" value="ECO:0007669"/>
    <property type="project" value="InterPro"/>
</dbReference>
<dbReference type="VEuPathDB" id="ToxoDB:TGVAND_261022B"/>
<dbReference type="Proteomes" id="UP000028840">
    <property type="component" value="Unassembled WGS sequence"/>
</dbReference>
<dbReference type="GO" id="GO:0007018">
    <property type="term" value="P:microtubule-based movement"/>
    <property type="evidence" value="ECO:0007669"/>
    <property type="project" value="InterPro"/>
</dbReference>
<reference evidence="2 3" key="2">
    <citation type="journal article" date="2015" name="Eukaryot. Cell">
        <title>Genetic mapping reveals that sinefungin resistance in Toxoplasma gondii is controlled by a putative amino acid transporter locus that can be used as a negative selectable marker.</title>
        <authorList>
            <person name="Behnke M.S."/>
            <person name="Khan A."/>
            <person name="Sibley L.D."/>
        </authorList>
    </citation>
    <scope>NUCLEOTIDE SEQUENCE [LARGE SCALE GENOMIC DNA]</scope>
    <source>
        <strain evidence="2 3">VAND</strain>
    </source>
</reference>
<dbReference type="AlphaFoldDB" id="A0A086QDF4"/>
<dbReference type="PANTHER" id="PTHR45703:SF8">
    <property type="entry name" value="DYNEINS HEAVY CHAIN"/>
    <property type="match status" value="1"/>
</dbReference>
<name>A0A086QDF4_TOXGO</name>
<evidence type="ECO:0000313" key="3">
    <source>
        <dbReference type="Proteomes" id="UP000028840"/>
    </source>
</evidence>
<dbReference type="GO" id="GO:0030286">
    <property type="term" value="C:dynein complex"/>
    <property type="evidence" value="ECO:0007669"/>
    <property type="project" value="InterPro"/>
</dbReference>
<evidence type="ECO:0000259" key="1">
    <source>
        <dbReference type="Pfam" id="PF08393"/>
    </source>
</evidence>
<gene>
    <name evidence="2" type="ORF">TGVAND_261022B</name>
</gene>